<gene>
    <name evidence="7" type="ORF">OXX778_LOCUS19408</name>
</gene>
<dbReference type="GO" id="GO:0005743">
    <property type="term" value="C:mitochondrial inner membrane"/>
    <property type="evidence" value="ECO:0007669"/>
    <property type="project" value="TreeGrafter"/>
</dbReference>
<accession>A0A814LCC2</accession>
<evidence type="ECO:0000256" key="1">
    <source>
        <dbReference type="ARBA" id="ARBA00004141"/>
    </source>
</evidence>
<dbReference type="InterPro" id="IPR003439">
    <property type="entry name" value="ABC_transporter-like_ATP-bd"/>
</dbReference>
<feature type="transmembrane region" description="Helical" evidence="5">
    <location>
        <begin position="80"/>
        <end position="104"/>
    </location>
</feature>
<evidence type="ECO:0000313" key="7">
    <source>
        <dbReference type="EMBL" id="CAF1063871.1"/>
    </source>
</evidence>
<comment type="subcellular location">
    <subcellularLocation>
        <location evidence="1">Membrane</location>
        <topology evidence="1">Multi-pass membrane protein</topology>
    </subcellularLocation>
</comment>
<dbReference type="CDD" id="cd18577">
    <property type="entry name" value="ABC_6TM_Pgp_ABCB1_D1_like"/>
    <property type="match status" value="1"/>
</dbReference>
<keyword evidence="8" id="KW-1185">Reference proteome</keyword>
<evidence type="ECO:0000259" key="6">
    <source>
        <dbReference type="PROSITE" id="PS50929"/>
    </source>
</evidence>
<evidence type="ECO:0000256" key="5">
    <source>
        <dbReference type="SAM" id="Phobius"/>
    </source>
</evidence>
<dbReference type="Pfam" id="PF00664">
    <property type="entry name" value="ABC_membrane"/>
    <property type="match status" value="1"/>
</dbReference>
<feature type="domain" description="ABC transmembrane type-1" evidence="6">
    <location>
        <begin position="84"/>
        <end position="410"/>
    </location>
</feature>
<sequence>MKLKSTENTNDLNTPGLFKSKVGDLKNIDSDGSPSIGRNLQIAANIELREFSNEDKKSKKVKEKAVPIKKLFKFATRFDYVLIVIGSICAAGAAVVYPLVFLLYGRIVNIFIDYMKDSNSSYNSTNSSTSFYNFTTTTTTTSANTVKCLSLNPVDESSDSRMNSTIPIYVGFGFISVFLNYVAHVCWNTAGEKQIKKMREVLYKTIIRQDMAFFDKNSSGDLNSILTNNIETVKFGIGFKFSDCIHLISRGAACIIFALVQAWKFSIVFIAIIPFMILSTTLMVLFTRKYTIEEFKAYGKAGSIAQEALSSIRTVLSLGLQKKLAKKYDSNLGKAEGMAQKKGLISGLFLGLSDFLIDILFGVGVYWGVYLARYECDKFLPGNILQSFFCIFIATFSIGQALPFFKDLAEARGAAKKIMDIIDTKSAIDVFDQTKGIKLNDLKGEIEFDNVVFSYPQRKEFTILKGLSFRIPAGKTVALVGSSGGGKSTVVSLLQRFYLPSSGQIKIDG</sequence>
<name>A0A814LCC2_9BILA</name>
<dbReference type="Gene3D" id="1.20.1560.10">
    <property type="entry name" value="ABC transporter type 1, transmembrane domain"/>
    <property type="match status" value="2"/>
</dbReference>
<feature type="transmembrane region" description="Helical" evidence="5">
    <location>
        <begin position="267"/>
        <end position="286"/>
    </location>
</feature>
<dbReference type="GO" id="GO:0016887">
    <property type="term" value="F:ATP hydrolysis activity"/>
    <property type="evidence" value="ECO:0007669"/>
    <property type="project" value="InterPro"/>
</dbReference>
<dbReference type="GO" id="GO:0090374">
    <property type="term" value="P:oligopeptide export from mitochondrion"/>
    <property type="evidence" value="ECO:0007669"/>
    <property type="project" value="TreeGrafter"/>
</dbReference>
<dbReference type="Pfam" id="PF00005">
    <property type="entry name" value="ABC_tran"/>
    <property type="match status" value="1"/>
</dbReference>
<keyword evidence="4 5" id="KW-0472">Membrane</keyword>
<feature type="transmembrane region" description="Helical" evidence="5">
    <location>
        <begin position="166"/>
        <end position="190"/>
    </location>
</feature>
<protein>
    <recommendedName>
        <fullName evidence="6">ABC transmembrane type-1 domain-containing protein</fullName>
    </recommendedName>
</protein>
<proteinExistence type="predicted"/>
<comment type="caution">
    <text evidence="7">The sequence shown here is derived from an EMBL/GenBank/DDBJ whole genome shotgun (WGS) entry which is preliminary data.</text>
</comment>
<evidence type="ECO:0000256" key="2">
    <source>
        <dbReference type="ARBA" id="ARBA00022692"/>
    </source>
</evidence>
<dbReference type="AlphaFoldDB" id="A0A814LCC2"/>
<dbReference type="InterPro" id="IPR039421">
    <property type="entry name" value="Type_1_exporter"/>
</dbReference>
<organism evidence="7 8">
    <name type="scientific">Brachionus calyciflorus</name>
    <dbReference type="NCBI Taxonomy" id="104777"/>
    <lineage>
        <taxon>Eukaryota</taxon>
        <taxon>Metazoa</taxon>
        <taxon>Spiralia</taxon>
        <taxon>Gnathifera</taxon>
        <taxon>Rotifera</taxon>
        <taxon>Eurotatoria</taxon>
        <taxon>Monogononta</taxon>
        <taxon>Pseudotrocha</taxon>
        <taxon>Ploima</taxon>
        <taxon>Brachionidae</taxon>
        <taxon>Brachionus</taxon>
    </lineage>
</organism>
<feature type="non-terminal residue" evidence="7">
    <location>
        <position position="1"/>
    </location>
</feature>
<dbReference type="GO" id="GO:0005524">
    <property type="term" value="F:ATP binding"/>
    <property type="evidence" value="ECO:0007669"/>
    <property type="project" value="InterPro"/>
</dbReference>
<dbReference type="InterPro" id="IPR027417">
    <property type="entry name" value="P-loop_NTPase"/>
</dbReference>
<keyword evidence="2 5" id="KW-0812">Transmembrane</keyword>
<evidence type="ECO:0000313" key="8">
    <source>
        <dbReference type="Proteomes" id="UP000663879"/>
    </source>
</evidence>
<dbReference type="Proteomes" id="UP000663879">
    <property type="component" value="Unassembled WGS sequence"/>
</dbReference>
<dbReference type="PROSITE" id="PS50929">
    <property type="entry name" value="ABC_TM1F"/>
    <property type="match status" value="1"/>
</dbReference>
<dbReference type="InterPro" id="IPR011527">
    <property type="entry name" value="ABC1_TM_dom"/>
</dbReference>
<dbReference type="GO" id="GO:0015421">
    <property type="term" value="F:ABC-type oligopeptide transporter activity"/>
    <property type="evidence" value="ECO:0007669"/>
    <property type="project" value="TreeGrafter"/>
</dbReference>
<dbReference type="PANTHER" id="PTHR43394">
    <property type="entry name" value="ATP-DEPENDENT PERMEASE MDL1, MITOCHONDRIAL"/>
    <property type="match status" value="1"/>
</dbReference>
<evidence type="ECO:0000256" key="4">
    <source>
        <dbReference type="ARBA" id="ARBA00023136"/>
    </source>
</evidence>
<dbReference type="Gene3D" id="3.40.50.300">
    <property type="entry name" value="P-loop containing nucleotide triphosphate hydrolases"/>
    <property type="match status" value="1"/>
</dbReference>
<reference evidence="7" key="1">
    <citation type="submission" date="2021-02" db="EMBL/GenBank/DDBJ databases">
        <authorList>
            <person name="Nowell W R."/>
        </authorList>
    </citation>
    <scope>NUCLEOTIDE SEQUENCE</scope>
    <source>
        <strain evidence="7">Ploen Becks lab</strain>
    </source>
</reference>
<dbReference type="OrthoDB" id="6500128at2759"/>
<dbReference type="SUPFAM" id="SSF52540">
    <property type="entry name" value="P-loop containing nucleoside triphosphate hydrolases"/>
    <property type="match status" value="1"/>
</dbReference>
<dbReference type="PANTHER" id="PTHR43394:SF27">
    <property type="entry name" value="ATP-DEPENDENT TRANSLOCASE ABCB1-LIKE"/>
    <property type="match status" value="1"/>
</dbReference>
<dbReference type="InterPro" id="IPR036640">
    <property type="entry name" value="ABC1_TM_sf"/>
</dbReference>
<dbReference type="EMBL" id="CAJNOC010005847">
    <property type="protein sequence ID" value="CAF1063871.1"/>
    <property type="molecule type" value="Genomic_DNA"/>
</dbReference>
<feature type="transmembrane region" description="Helical" evidence="5">
    <location>
        <begin position="244"/>
        <end position="261"/>
    </location>
</feature>
<evidence type="ECO:0000256" key="3">
    <source>
        <dbReference type="ARBA" id="ARBA00022989"/>
    </source>
</evidence>
<feature type="transmembrane region" description="Helical" evidence="5">
    <location>
        <begin position="384"/>
        <end position="405"/>
    </location>
</feature>
<keyword evidence="3 5" id="KW-1133">Transmembrane helix</keyword>
<dbReference type="SUPFAM" id="SSF90123">
    <property type="entry name" value="ABC transporter transmembrane region"/>
    <property type="match status" value="1"/>
</dbReference>
<feature type="transmembrane region" description="Helical" evidence="5">
    <location>
        <begin position="348"/>
        <end position="372"/>
    </location>
</feature>